<dbReference type="Gene3D" id="3.30.70.270">
    <property type="match status" value="1"/>
</dbReference>
<feature type="domain" description="GGDEF" evidence="2">
    <location>
        <begin position="68"/>
        <end position="203"/>
    </location>
</feature>
<dbReference type="InterPro" id="IPR043128">
    <property type="entry name" value="Rev_trsase/Diguanyl_cyclase"/>
</dbReference>
<accession>A0ABV7HQF5</accession>
<dbReference type="PANTHER" id="PTHR45138:SF24">
    <property type="entry name" value="DIGUANYLATE CYCLASE DGCC-RELATED"/>
    <property type="match status" value="1"/>
</dbReference>
<dbReference type="Pfam" id="PF00990">
    <property type="entry name" value="GGDEF"/>
    <property type="match status" value="1"/>
</dbReference>
<dbReference type="InterPro" id="IPR050469">
    <property type="entry name" value="Diguanylate_Cyclase"/>
</dbReference>
<organism evidence="3 4">
    <name type="scientific">Gilvimarinus japonicus</name>
    <dbReference type="NCBI Taxonomy" id="1796469"/>
    <lineage>
        <taxon>Bacteria</taxon>
        <taxon>Pseudomonadati</taxon>
        <taxon>Pseudomonadota</taxon>
        <taxon>Gammaproteobacteria</taxon>
        <taxon>Cellvibrionales</taxon>
        <taxon>Cellvibrionaceae</taxon>
        <taxon>Gilvimarinus</taxon>
    </lineage>
</organism>
<reference evidence="4" key="1">
    <citation type="journal article" date="2019" name="Int. J. Syst. Evol. Microbiol.">
        <title>The Global Catalogue of Microorganisms (GCM) 10K type strain sequencing project: providing services to taxonomists for standard genome sequencing and annotation.</title>
        <authorList>
            <consortium name="The Broad Institute Genomics Platform"/>
            <consortium name="The Broad Institute Genome Sequencing Center for Infectious Disease"/>
            <person name="Wu L."/>
            <person name="Ma J."/>
        </authorList>
    </citation>
    <scope>NUCLEOTIDE SEQUENCE [LARGE SCALE GENOMIC DNA]</scope>
    <source>
        <strain evidence="4">KCTC 52141</strain>
    </source>
</reference>
<evidence type="ECO:0000313" key="4">
    <source>
        <dbReference type="Proteomes" id="UP001595548"/>
    </source>
</evidence>
<dbReference type="SUPFAM" id="SSF55073">
    <property type="entry name" value="Nucleotide cyclase"/>
    <property type="match status" value="1"/>
</dbReference>
<dbReference type="PROSITE" id="PS50887">
    <property type="entry name" value="GGDEF"/>
    <property type="match status" value="1"/>
</dbReference>
<dbReference type="InterPro" id="IPR000160">
    <property type="entry name" value="GGDEF_dom"/>
</dbReference>
<comment type="caution">
    <text evidence="3">The sequence shown here is derived from an EMBL/GenBank/DDBJ whole genome shotgun (WGS) entry which is preliminary data.</text>
</comment>
<name>A0ABV7HQF5_9GAMM</name>
<dbReference type="NCBIfam" id="TIGR00254">
    <property type="entry name" value="GGDEF"/>
    <property type="match status" value="1"/>
</dbReference>
<proteinExistence type="predicted"/>
<dbReference type="InterPro" id="IPR029787">
    <property type="entry name" value="Nucleotide_cyclase"/>
</dbReference>
<dbReference type="Proteomes" id="UP001595548">
    <property type="component" value="Unassembled WGS sequence"/>
</dbReference>
<dbReference type="CDD" id="cd01949">
    <property type="entry name" value="GGDEF"/>
    <property type="match status" value="1"/>
</dbReference>
<sequence>MADTDQSVPLCPVNEPRCEHLDELMQLRQQVGNLKREARTDALTGLFNYRHFDLVLNQEMERVRRSGLPMVLVLCDVDHFKSFNDTHGHEAGNAMLQQVARIIDQQLRQLDTACRYGGEEFALILPGTSMAQAAGVAERIRTTVEQATLELASGEKVTVTLSMGLASFTSARTIPSSELVAHADRQLYVAKSAGRNRVATPEYREAAAKTAPLVTAAEKAALFSSGTSDQQGE</sequence>
<gene>
    <name evidence="3" type="ORF">ACFOEB_07090</name>
</gene>
<keyword evidence="4" id="KW-1185">Reference proteome</keyword>
<dbReference type="SMART" id="SM00267">
    <property type="entry name" value="GGDEF"/>
    <property type="match status" value="1"/>
</dbReference>
<evidence type="ECO:0000259" key="2">
    <source>
        <dbReference type="PROSITE" id="PS50887"/>
    </source>
</evidence>
<dbReference type="PANTHER" id="PTHR45138">
    <property type="entry name" value="REGULATORY COMPONENTS OF SENSORY TRANSDUCTION SYSTEM"/>
    <property type="match status" value="1"/>
</dbReference>
<dbReference type="EMBL" id="JBHRTL010000006">
    <property type="protein sequence ID" value="MFC3154963.1"/>
    <property type="molecule type" value="Genomic_DNA"/>
</dbReference>
<dbReference type="RefSeq" id="WP_382415460.1">
    <property type="nucleotide sequence ID" value="NZ_AP031500.1"/>
</dbReference>
<evidence type="ECO:0000256" key="1">
    <source>
        <dbReference type="ARBA" id="ARBA00012528"/>
    </source>
</evidence>
<protein>
    <recommendedName>
        <fullName evidence="1">diguanylate cyclase</fullName>
        <ecNumber evidence="1">2.7.7.65</ecNumber>
    </recommendedName>
</protein>
<dbReference type="EC" id="2.7.7.65" evidence="1"/>
<evidence type="ECO:0000313" key="3">
    <source>
        <dbReference type="EMBL" id="MFC3154963.1"/>
    </source>
</evidence>